<feature type="compositionally biased region" description="Polar residues" evidence="3">
    <location>
        <begin position="891"/>
        <end position="904"/>
    </location>
</feature>
<evidence type="ECO:0000313" key="6">
    <source>
        <dbReference type="Proteomes" id="UP000403266"/>
    </source>
</evidence>
<comment type="caution">
    <text evidence="5">The sequence shown here is derived from an EMBL/GenBank/DDBJ whole genome shotgun (WGS) entry which is preliminary data.</text>
</comment>
<dbReference type="AlphaFoldDB" id="A0A5N7MV63"/>
<reference evidence="5 6" key="1">
    <citation type="journal article" date="2019" name="Syst. Appl. Microbiol.">
        <title>Microvirga tunisiensis sp. nov., a root nodule symbiotic bacterium isolated from Lupinus micranthus and L. luteus grown in Northern Tunisia.</title>
        <authorList>
            <person name="Msaddak A."/>
            <person name="Rejili M."/>
            <person name="Duran D."/>
            <person name="Mars M."/>
            <person name="Palacios J.M."/>
            <person name="Ruiz-Argueso T."/>
            <person name="Rey L."/>
            <person name="Imperial J."/>
        </authorList>
    </citation>
    <scope>NUCLEOTIDE SEQUENCE [LARGE SCALE GENOMIC DNA]</scope>
    <source>
        <strain evidence="5 6">Lmie10</strain>
    </source>
</reference>
<keyword evidence="6" id="KW-1185">Reference proteome</keyword>
<feature type="domain" description="MobA/MobL protein" evidence="4">
    <location>
        <begin position="319"/>
        <end position="490"/>
    </location>
</feature>
<evidence type="ECO:0000313" key="5">
    <source>
        <dbReference type="EMBL" id="MPR30872.1"/>
    </source>
</evidence>
<keyword evidence="2" id="KW-0184">Conjugation</keyword>
<comment type="similarity">
    <text evidence="1">Belongs to the MobA/MobL family.</text>
</comment>
<dbReference type="OrthoDB" id="1826980at2"/>
<name>A0A5N7MV63_9HYPH</name>
<proteinExistence type="inferred from homology"/>
<dbReference type="InterPro" id="IPR005053">
    <property type="entry name" value="MobA_MobL"/>
</dbReference>
<dbReference type="Gene3D" id="3.30.930.30">
    <property type="match status" value="1"/>
</dbReference>
<dbReference type="Proteomes" id="UP000403266">
    <property type="component" value="Unassembled WGS sequence"/>
</dbReference>
<evidence type="ECO:0000256" key="1">
    <source>
        <dbReference type="ARBA" id="ARBA00010873"/>
    </source>
</evidence>
<feature type="compositionally biased region" description="Polar residues" evidence="3">
    <location>
        <begin position="748"/>
        <end position="762"/>
    </location>
</feature>
<feature type="region of interest" description="Disordered" evidence="3">
    <location>
        <begin position="735"/>
        <end position="1125"/>
    </location>
</feature>
<sequence>MPVTTSHLTLYTLKDLSLALSRATKRDSSKDFTRMIPARSKGYALGGLGVAASGRDAPAPIRCGAETLTPRTQDSHLGMSSGVHPAVGWAYDHPGVRFADRSRGRERPVSAEGTQTFHFRHGYYSKTSPIAEMIKAARSGRKYTASKATDHLLYIERDGAAENVAKEKEYPGYDPDVAEDGFTALEREVAGRSAEEQQDFLERIPLKNLTDDEIDDLEIASFGTIGDTLEERRHFWKAVERIEADPRGDTVTIRFSADPKGWDLAIKNLDSAPSRLRDNLRREQGTEPKDVELRLIRTDEAFAIHQWVIGLHPEVLIEIERGRGGRVQNRIIAELPFELDGRERVEIVRNFTNKLTEKGLPFWAVVHAPDQNNDKRNFHAHIVYYDRRSSRMKDPRNPDGRDVWDFEIEEEKVFPNRHRRTVCPFLQEKLREANRRTWIPMLRKRWATASNEVMEKVGVIKRYDARSYEAMGIQLDPLEHIPPKTFNRERKGELTEEGVGLACRQWQVMQDRLVADHAKRAKYRQHILKRKTDKARQILGSKNPYRDLALKEVDRLTKLVERAGTRLSSNELFQDLTRIVINRVASRPKLIIEADRKKNEKGPGRTRSKAGQGQGQTTQLHRDEVGAAQPVGQAAKEAMAFLLEFYRQGVHIDQRNEAEIRRIRSHLNVLLKRLDNMMADPKRHPLDRRSPGFLDLNVIDPGPEVVAARKKERMDQIVSRLDDYVLPKLPQILANATGASPSKPEPSGETSPSKSEASQPSVSKLKPGAPEPKPVAPSVSRDASSWATDRVSQAVPADMKPSTTTAAKTEVVQEPVPPRQDKPVALPPRTRFRPEPFYKPKVTTTTPAAAQMKNSAAAPTKSPAQPPVNSAAQAPVPNNPKSEAATKPVVTGNSQQPAKPSVNNVPKPGNIVAGTKPIRDNAGSAVSKPATAASAPAAPVGAQRPVAAPTNTNPAPTQAPPRPAQAPAAPSVRPTAPQAGSAKEPATAKVTSAPVQAPAKALSQAPAQVPFSRPEPTRAALGPATGTGKSDVTKAASEAKAPARPDRTSVAPKPSTAPSGPVRTPGERSGDDPAVKSAKEEAKIRVGNPISPVASKPIEPIRVEEEKPPKKPKRRGKGRDEGPSM</sequence>
<feature type="region of interest" description="Disordered" evidence="3">
    <location>
        <begin position="592"/>
        <end position="621"/>
    </location>
</feature>
<dbReference type="Pfam" id="PF03389">
    <property type="entry name" value="MobA_MobL"/>
    <property type="match status" value="1"/>
</dbReference>
<feature type="compositionally biased region" description="Basic and acidic residues" evidence="3">
    <location>
        <begin position="1065"/>
        <end position="1084"/>
    </location>
</feature>
<organism evidence="5 6">
    <name type="scientific">Microvirga tunisiensis</name>
    <dbReference type="NCBI Taxonomy" id="2108360"/>
    <lineage>
        <taxon>Bacteria</taxon>
        <taxon>Pseudomonadati</taxon>
        <taxon>Pseudomonadota</taxon>
        <taxon>Alphaproteobacteria</taxon>
        <taxon>Hyphomicrobiales</taxon>
        <taxon>Methylobacteriaceae</taxon>
        <taxon>Microvirga</taxon>
    </lineage>
</organism>
<feature type="compositionally biased region" description="Low complexity" evidence="3">
    <location>
        <begin position="965"/>
        <end position="974"/>
    </location>
</feature>
<protein>
    <recommendedName>
        <fullName evidence="4">MobA/MobL protein domain-containing protein</fullName>
    </recommendedName>
</protein>
<gene>
    <name evidence="5" type="ORF">FS320_39495</name>
</gene>
<feature type="compositionally biased region" description="Polar residues" evidence="3">
    <location>
        <begin position="609"/>
        <end position="619"/>
    </location>
</feature>
<feature type="compositionally biased region" description="Basic and acidic residues" evidence="3">
    <location>
        <begin position="1099"/>
        <end position="1109"/>
    </location>
</feature>
<feature type="compositionally biased region" description="Polar residues" evidence="3">
    <location>
        <begin position="781"/>
        <end position="791"/>
    </location>
</feature>
<accession>A0A5N7MV63</accession>
<feature type="compositionally biased region" description="Low complexity" evidence="3">
    <location>
        <begin position="924"/>
        <end position="956"/>
    </location>
</feature>
<evidence type="ECO:0000256" key="3">
    <source>
        <dbReference type="SAM" id="MobiDB-lite"/>
    </source>
</evidence>
<feature type="compositionally biased region" description="Basic and acidic residues" evidence="3">
    <location>
        <begin position="592"/>
        <end position="603"/>
    </location>
</feature>
<dbReference type="EMBL" id="VOSK01000470">
    <property type="protein sequence ID" value="MPR30872.1"/>
    <property type="molecule type" value="Genomic_DNA"/>
</dbReference>
<evidence type="ECO:0000256" key="2">
    <source>
        <dbReference type="ARBA" id="ARBA00022971"/>
    </source>
</evidence>
<evidence type="ECO:0000259" key="4">
    <source>
        <dbReference type="Pfam" id="PF03389"/>
    </source>
</evidence>